<reference evidence="1" key="2">
    <citation type="journal article" date="2022" name="New Phytol.">
        <title>Evolutionary transition to the ectomycorrhizal habit in the genomes of a hyperdiverse lineage of mushroom-forming fungi.</title>
        <authorList>
            <person name="Looney B."/>
            <person name="Miyauchi S."/>
            <person name="Morin E."/>
            <person name="Drula E."/>
            <person name="Courty P.E."/>
            <person name="Kohler A."/>
            <person name="Kuo A."/>
            <person name="LaButti K."/>
            <person name="Pangilinan J."/>
            <person name="Lipzen A."/>
            <person name="Riley R."/>
            <person name="Andreopoulos W."/>
            <person name="He G."/>
            <person name="Johnson J."/>
            <person name="Nolan M."/>
            <person name="Tritt A."/>
            <person name="Barry K.W."/>
            <person name="Grigoriev I.V."/>
            <person name="Nagy L.G."/>
            <person name="Hibbett D."/>
            <person name="Henrissat B."/>
            <person name="Matheny P.B."/>
            <person name="Labbe J."/>
            <person name="Martin F.M."/>
        </authorList>
    </citation>
    <scope>NUCLEOTIDE SEQUENCE</scope>
    <source>
        <strain evidence="1">FP105234-sp</strain>
    </source>
</reference>
<gene>
    <name evidence="1" type="ORF">FA95DRAFT_560456</name>
</gene>
<protein>
    <submittedName>
        <fullName evidence="1">Uncharacterized protein</fullName>
    </submittedName>
</protein>
<sequence length="163" mass="17386">MVSRGHRACHTILTCALGPSIAQHQPALKDAPHIGDIYPALRATSPRSATSGTSGRSSAICCLTFRSAGPRCALLQFAVPPAAPGEMNCKSFKNTDHSLRLPPMTLAQGPGCMYTTLTTLTPLPVISDYNQNSSIALPRLHTSSAWKNTSDLEFSYNPAPFAF</sequence>
<dbReference type="Proteomes" id="UP000814033">
    <property type="component" value="Unassembled WGS sequence"/>
</dbReference>
<evidence type="ECO:0000313" key="2">
    <source>
        <dbReference type="Proteomes" id="UP000814033"/>
    </source>
</evidence>
<accession>A0ACB8REV3</accession>
<proteinExistence type="predicted"/>
<name>A0ACB8REV3_9AGAM</name>
<reference evidence="1" key="1">
    <citation type="submission" date="2021-02" db="EMBL/GenBank/DDBJ databases">
        <authorList>
            <consortium name="DOE Joint Genome Institute"/>
            <person name="Ahrendt S."/>
            <person name="Looney B.P."/>
            <person name="Miyauchi S."/>
            <person name="Morin E."/>
            <person name="Drula E."/>
            <person name="Courty P.E."/>
            <person name="Chicoki N."/>
            <person name="Fauchery L."/>
            <person name="Kohler A."/>
            <person name="Kuo A."/>
            <person name="Labutti K."/>
            <person name="Pangilinan J."/>
            <person name="Lipzen A."/>
            <person name="Riley R."/>
            <person name="Andreopoulos W."/>
            <person name="He G."/>
            <person name="Johnson J."/>
            <person name="Barry K.W."/>
            <person name="Grigoriev I.V."/>
            <person name="Nagy L."/>
            <person name="Hibbett D."/>
            <person name="Henrissat B."/>
            <person name="Matheny P.B."/>
            <person name="Labbe J."/>
            <person name="Martin F."/>
        </authorList>
    </citation>
    <scope>NUCLEOTIDE SEQUENCE</scope>
    <source>
        <strain evidence="1">FP105234-sp</strain>
    </source>
</reference>
<comment type="caution">
    <text evidence="1">The sequence shown here is derived from an EMBL/GenBank/DDBJ whole genome shotgun (WGS) entry which is preliminary data.</text>
</comment>
<keyword evidence="2" id="KW-1185">Reference proteome</keyword>
<organism evidence="1 2">
    <name type="scientific">Auriscalpium vulgare</name>
    <dbReference type="NCBI Taxonomy" id="40419"/>
    <lineage>
        <taxon>Eukaryota</taxon>
        <taxon>Fungi</taxon>
        <taxon>Dikarya</taxon>
        <taxon>Basidiomycota</taxon>
        <taxon>Agaricomycotina</taxon>
        <taxon>Agaricomycetes</taxon>
        <taxon>Russulales</taxon>
        <taxon>Auriscalpiaceae</taxon>
        <taxon>Auriscalpium</taxon>
    </lineage>
</organism>
<dbReference type="EMBL" id="MU276061">
    <property type="protein sequence ID" value="KAI0042547.1"/>
    <property type="molecule type" value="Genomic_DNA"/>
</dbReference>
<evidence type="ECO:0000313" key="1">
    <source>
        <dbReference type="EMBL" id="KAI0042547.1"/>
    </source>
</evidence>